<dbReference type="EMBL" id="MLBF01000040">
    <property type="protein sequence ID" value="OLN28698.1"/>
    <property type="molecule type" value="Genomic_DNA"/>
</dbReference>
<dbReference type="GO" id="GO:0008725">
    <property type="term" value="F:DNA-3-methyladenine glycosylase activity"/>
    <property type="evidence" value="ECO:0007669"/>
    <property type="project" value="TreeGrafter"/>
</dbReference>
<dbReference type="PANTHER" id="PTHR43003:SF5">
    <property type="entry name" value="DNA-3-METHYLADENINE GLYCOSYLASE"/>
    <property type="match status" value="1"/>
</dbReference>
<evidence type="ECO:0000256" key="4">
    <source>
        <dbReference type="ARBA" id="ARBA00022763"/>
    </source>
</evidence>
<dbReference type="FunFam" id="1.10.340.30:FF:000004">
    <property type="entry name" value="DNA-3-methyladenine glycosylase II"/>
    <property type="match status" value="1"/>
</dbReference>
<organism evidence="7 8">
    <name type="scientific">Desulfosporosinus metallidurans</name>
    <dbReference type="NCBI Taxonomy" id="1888891"/>
    <lineage>
        <taxon>Bacteria</taxon>
        <taxon>Bacillati</taxon>
        <taxon>Bacillota</taxon>
        <taxon>Clostridia</taxon>
        <taxon>Eubacteriales</taxon>
        <taxon>Desulfitobacteriaceae</taxon>
        <taxon>Desulfosporosinus</taxon>
    </lineage>
</organism>
<dbReference type="EC" id="3.2.2.21" evidence="3"/>
<dbReference type="AlphaFoldDB" id="A0A1Q8QN39"/>
<dbReference type="GO" id="GO:0006307">
    <property type="term" value="P:DNA alkylation repair"/>
    <property type="evidence" value="ECO:0007669"/>
    <property type="project" value="TreeGrafter"/>
</dbReference>
<protein>
    <recommendedName>
        <fullName evidence="3">DNA-3-methyladenine glycosylase II</fullName>
        <ecNumber evidence="3">3.2.2.21</ecNumber>
    </recommendedName>
</protein>
<dbReference type="InterPro" id="IPR011257">
    <property type="entry name" value="DNA_glycosylase"/>
</dbReference>
<name>A0A1Q8QN39_9FIRM</name>
<proteinExistence type="inferred from homology"/>
<evidence type="ECO:0000259" key="6">
    <source>
        <dbReference type="SMART" id="SM00478"/>
    </source>
</evidence>
<keyword evidence="5" id="KW-0234">DNA repair</keyword>
<reference evidence="7 8" key="1">
    <citation type="submission" date="2016-09" db="EMBL/GenBank/DDBJ databases">
        <title>Complete genome of Desulfosporosinus sp. OL.</title>
        <authorList>
            <person name="Mardanov A."/>
            <person name="Beletsky A."/>
            <person name="Panova A."/>
            <person name="Karnachuk O."/>
            <person name="Ravin N."/>
        </authorList>
    </citation>
    <scope>NUCLEOTIDE SEQUENCE [LARGE SCALE GENOMIC DNA]</scope>
    <source>
        <strain evidence="7 8">OL</strain>
    </source>
</reference>
<dbReference type="SUPFAM" id="SSF48150">
    <property type="entry name" value="DNA-glycosylase"/>
    <property type="match status" value="1"/>
</dbReference>
<dbReference type="CDD" id="cd00056">
    <property type="entry name" value="ENDO3c"/>
    <property type="match status" value="1"/>
</dbReference>
<evidence type="ECO:0000256" key="3">
    <source>
        <dbReference type="ARBA" id="ARBA00012000"/>
    </source>
</evidence>
<evidence type="ECO:0000313" key="8">
    <source>
        <dbReference type="Proteomes" id="UP000186102"/>
    </source>
</evidence>
<dbReference type="GO" id="GO:0005737">
    <property type="term" value="C:cytoplasm"/>
    <property type="evidence" value="ECO:0007669"/>
    <property type="project" value="TreeGrafter"/>
</dbReference>
<dbReference type="InterPro" id="IPR003265">
    <property type="entry name" value="HhH-GPD_domain"/>
</dbReference>
<evidence type="ECO:0000256" key="2">
    <source>
        <dbReference type="ARBA" id="ARBA00010817"/>
    </source>
</evidence>
<comment type="catalytic activity">
    <reaction evidence="1">
        <text>Hydrolysis of alkylated DNA, releasing 3-methyladenine, 3-methylguanine, 7-methylguanine and 7-methyladenine.</text>
        <dbReference type="EC" id="3.2.2.21"/>
    </reaction>
</comment>
<dbReference type="PANTHER" id="PTHR43003">
    <property type="entry name" value="DNA-3-METHYLADENINE GLYCOSYLASE"/>
    <property type="match status" value="1"/>
</dbReference>
<evidence type="ECO:0000256" key="1">
    <source>
        <dbReference type="ARBA" id="ARBA00000086"/>
    </source>
</evidence>
<dbReference type="GO" id="GO:0032993">
    <property type="term" value="C:protein-DNA complex"/>
    <property type="evidence" value="ECO:0007669"/>
    <property type="project" value="TreeGrafter"/>
</dbReference>
<dbReference type="STRING" id="1888891.DSOL_3933"/>
<accession>A0A1Q8QN39</accession>
<sequence length="231" mass="25828">MPIFEYGQKEIDHLKRKDKKLGAAIDKIGMIQREITPDPFTALISSVVSQQISKKAAETVWNRLATLLGNLTPESITQVEVSAIQSCGMSERKARYISGIADAAKSGVIDFKLLDTLTDEEIIKNLSSLHGVGVWTAEMILIFSLCRPDVLSYKDLAICRGMMNLYGLKELPKETFERYRKRYSPYGSVASLYLWELSGETRGETRGQVQCFNSHDLKQRTCPSVSPSVCP</sequence>
<evidence type="ECO:0000256" key="5">
    <source>
        <dbReference type="ARBA" id="ARBA00023204"/>
    </source>
</evidence>
<dbReference type="InterPro" id="IPR051912">
    <property type="entry name" value="Alkylbase_DNA_Glycosylase/TA"/>
</dbReference>
<evidence type="ECO:0000313" key="7">
    <source>
        <dbReference type="EMBL" id="OLN28698.1"/>
    </source>
</evidence>
<dbReference type="Proteomes" id="UP000186102">
    <property type="component" value="Unassembled WGS sequence"/>
</dbReference>
<dbReference type="GO" id="GO:0032131">
    <property type="term" value="F:alkylated DNA binding"/>
    <property type="evidence" value="ECO:0007669"/>
    <property type="project" value="TreeGrafter"/>
</dbReference>
<dbReference type="OrthoDB" id="9785929at2"/>
<dbReference type="GO" id="GO:0006285">
    <property type="term" value="P:base-excision repair, AP site formation"/>
    <property type="evidence" value="ECO:0007669"/>
    <property type="project" value="TreeGrafter"/>
</dbReference>
<keyword evidence="4" id="KW-0227">DNA damage</keyword>
<feature type="domain" description="HhH-GPD" evidence="6">
    <location>
        <begin position="48"/>
        <end position="199"/>
    </location>
</feature>
<comment type="similarity">
    <text evidence="2">Belongs to the alkylbase DNA glycosidase AlkA family.</text>
</comment>
<dbReference type="Gene3D" id="1.10.340.30">
    <property type="entry name" value="Hypothetical protein, domain 2"/>
    <property type="match status" value="1"/>
</dbReference>
<dbReference type="SMART" id="SM00478">
    <property type="entry name" value="ENDO3c"/>
    <property type="match status" value="1"/>
</dbReference>
<comment type="caution">
    <text evidence="7">The sequence shown here is derived from an EMBL/GenBank/DDBJ whole genome shotgun (WGS) entry which is preliminary data.</text>
</comment>
<gene>
    <name evidence="7" type="ORF">DSOL_3933</name>
</gene>
<dbReference type="Pfam" id="PF00730">
    <property type="entry name" value="HhH-GPD"/>
    <property type="match status" value="1"/>
</dbReference>
<keyword evidence="8" id="KW-1185">Reference proteome</keyword>
<dbReference type="Gene3D" id="1.10.1670.40">
    <property type="match status" value="1"/>
</dbReference>
<dbReference type="GO" id="GO:0043916">
    <property type="term" value="F:DNA-7-methylguanine glycosylase activity"/>
    <property type="evidence" value="ECO:0007669"/>
    <property type="project" value="TreeGrafter"/>
</dbReference>